<evidence type="ECO:0000313" key="4">
    <source>
        <dbReference type="WBParaSite" id="jg21876.2"/>
    </source>
</evidence>
<dbReference type="Proteomes" id="UP000887574">
    <property type="component" value="Unplaced"/>
</dbReference>
<dbReference type="GO" id="GO:0016829">
    <property type="term" value="F:lyase activity"/>
    <property type="evidence" value="ECO:0007669"/>
    <property type="project" value="UniProtKB-KW"/>
</dbReference>
<evidence type="ECO:0000256" key="1">
    <source>
        <dbReference type="ARBA" id="ARBA00023239"/>
    </source>
</evidence>
<organism evidence="3 4">
    <name type="scientific">Ditylenchus dipsaci</name>
    <dbReference type="NCBI Taxonomy" id="166011"/>
    <lineage>
        <taxon>Eukaryota</taxon>
        <taxon>Metazoa</taxon>
        <taxon>Ecdysozoa</taxon>
        <taxon>Nematoda</taxon>
        <taxon>Chromadorea</taxon>
        <taxon>Rhabditida</taxon>
        <taxon>Tylenchina</taxon>
        <taxon>Tylenchomorpha</taxon>
        <taxon>Sphaerularioidea</taxon>
        <taxon>Anguinidae</taxon>
        <taxon>Anguininae</taxon>
        <taxon>Ditylenchus</taxon>
    </lineage>
</organism>
<reference evidence="4" key="1">
    <citation type="submission" date="2022-11" db="UniProtKB">
        <authorList>
            <consortium name="WormBaseParasite"/>
        </authorList>
    </citation>
    <scope>IDENTIFICATION</scope>
</reference>
<evidence type="ECO:0000256" key="2">
    <source>
        <dbReference type="SAM" id="MobiDB-lite"/>
    </source>
</evidence>
<name>A0A915DNB1_9BILA</name>
<protein>
    <submittedName>
        <fullName evidence="4">Uncharacterized protein</fullName>
    </submittedName>
</protein>
<accession>A0A915DNB1</accession>
<evidence type="ECO:0000313" key="3">
    <source>
        <dbReference type="Proteomes" id="UP000887574"/>
    </source>
</evidence>
<keyword evidence="3" id="KW-1185">Reference proteome</keyword>
<dbReference type="Gene3D" id="3.30.70.1230">
    <property type="entry name" value="Nucleotide cyclase"/>
    <property type="match status" value="1"/>
</dbReference>
<feature type="region of interest" description="Disordered" evidence="2">
    <location>
        <begin position="51"/>
        <end position="88"/>
    </location>
</feature>
<dbReference type="InterPro" id="IPR029787">
    <property type="entry name" value="Nucleotide_cyclase"/>
</dbReference>
<sequence>MESTGVAGRVHISQSTANFLDNQYMLEESADHHGMKTYFIAGRSKELESASNQFINASDSDSGREQSATLDQLHSETGQKLSFRKSQSIDAPCQTIPASLLRCKL</sequence>
<dbReference type="AlphaFoldDB" id="A0A915DNB1"/>
<dbReference type="WBParaSite" id="jg21876.2">
    <property type="protein sequence ID" value="jg21876.2"/>
    <property type="gene ID" value="jg21876"/>
</dbReference>
<proteinExistence type="predicted"/>
<keyword evidence="1" id="KW-0456">Lyase</keyword>